<feature type="compositionally biased region" description="Gly residues" evidence="1">
    <location>
        <begin position="77"/>
        <end position="86"/>
    </location>
</feature>
<dbReference type="EMBL" id="FNQB01000002">
    <property type="protein sequence ID" value="SDZ15421.1"/>
    <property type="molecule type" value="Genomic_DNA"/>
</dbReference>
<gene>
    <name evidence="2" type="ORF">SAMN05421684_3078</name>
</gene>
<dbReference type="Proteomes" id="UP000199632">
    <property type="component" value="Unassembled WGS sequence"/>
</dbReference>
<evidence type="ECO:0000313" key="3">
    <source>
        <dbReference type="Proteomes" id="UP000199632"/>
    </source>
</evidence>
<feature type="region of interest" description="Disordered" evidence="1">
    <location>
        <begin position="258"/>
        <end position="352"/>
    </location>
</feature>
<feature type="compositionally biased region" description="Polar residues" evidence="1">
    <location>
        <begin position="258"/>
        <end position="268"/>
    </location>
</feature>
<dbReference type="OrthoDB" id="3404483at2"/>
<organism evidence="2 3">
    <name type="scientific">Asanoa ishikariensis</name>
    <dbReference type="NCBI Taxonomy" id="137265"/>
    <lineage>
        <taxon>Bacteria</taxon>
        <taxon>Bacillati</taxon>
        <taxon>Actinomycetota</taxon>
        <taxon>Actinomycetes</taxon>
        <taxon>Micromonosporales</taxon>
        <taxon>Micromonosporaceae</taxon>
        <taxon>Asanoa</taxon>
    </lineage>
</organism>
<reference evidence="3" key="1">
    <citation type="submission" date="2016-10" db="EMBL/GenBank/DDBJ databases">
        <authorList>
            <person name="Varghese N."/>
            <person name="Submissions S."/>
        </authorList>
    </citation>
    <scope>NUCLEOTIDE SEQUENCE [LARGE SCALE GENOMIC DNA]</scope>
    <source>
        <strain evidence="3">DSM 44718</strain>
    </source>
</reference>
<dbReference type="RefSeq" id="WP_090792006.1">
    <property type="nucleotide sequence ID" value="NZ_BOND01000009.1"/>
</dbReference>
<evidence type="ECO:0000256" key="1">
    <source>
        <dbReference type="SAM" id="MobiDB-lite"/>
    </source>
</evidence>
<dbReference type="STRING" id="137265.SAMN05421684_3078"/>
<accession>A0A1H3QQS8</accession>
<name>A0A1H3QQS8_9ACTN</name>
<proteinExistence type="predicted"/>
<feature type="compositionally biased region" description="Acidic residues" evidence="1">
    <location>
        <begin position="313"/>
        <end position="323"/>
    </location>
</feature>
<dbReference type="AlphaFoldDB" id="A0A1H3QQS8"/>
<protein>
    <submittedName>
        <fullName evidence="2">Uncharacterized protein</fullName>
    </submittedName>
</protein>
<feature type="compositionally biased region" description="Basic and acidic residues" evidence="1">
    <location>
        <begin position="339"/>
        <end position="352"/>
    </location>
</feature>
<keyword evidence="3" id="KW-1185">Reference proteome</keyword>
<sequence>MQNVELTNLLVNFVKQLASDPGKALQFAQNPEGELVASGITEHDLSGLDMPAIVQQACGDPGFPADARGALQSYTSGGSGGGGGGYSPPAHHVTSGPQSMEQVVQHLTYVTQVTNNDNDVITEILDQSTNVEVGDDFDGDIDVDSNAANASGAGAVAVGEADEVNAATGANSQVVDGDIEGDNLFNSDGAVSVDGDLEAPVVTGVNTGIVADGDVDRAIIGNNNEQQANDVDVDGDNDGVINFGDGDVNNVNDSTLDNSNVGSGTNIADNDDSAIGLGDGDVTNEDNDTTNTETTTIDADDSVVNTEQGPGDQDAEFDQDFDVDVSLPPVRTLEEADEPSLRDAQDHEDAPA</sequence>
<feature type="region of interest" description="Disordered" evidence="1">
    <location>
        <begin position="64"/>
        <end position="96"/>
    </location>
</feature>
<evidence type="ECO:0000313" key="2">
    <source>
        <dbReference type="EMBL" id="SDZ15421.1"/>
    </source>
</evidence>